<proteinExistence type="predicted"/>
<evidence type="ECO:0000313" key="2">
    <source>
        <dbReference type="Proteomes" id="UP000268857"/>
    </source>
</evidence>
<sequence length="143" mass="16083">MLSKWFGGMFGDNLAVSHLRVGSPTVIQGDLPSEIASRYSLPVEVSAKEVLKQSEEAGKLKATEYLHAKLSRHKLSQLQSLATMYKNQLAYSKEAMNIEADLQREKAHHGQAIIRHAFGNAEKQRELNGYEKTFKDVESSFNF</sequence>
<evidence type="ECO:0000313" key="1">
    <source>
        <dbReference type="EMBL" id="RUR77044.1"/>
    </source>
</evidence>
<protein>
    <submittedName>
        <fullName evidence="1">Uncharacterized protein</fullName>
    </submittedName>
</protein>
<dbReference type="STRING" id="211165.GCA_000317285_01734"/>
<organism evidence="1 2">
    <name type="scientific">Chlorogloeopsis fritschii PCC 6912</name>
    <dbReference type="NCBI Taxonomy" id="211165"/>
    <lineage>
        <taxon>Bacteria</taxon>
        <taxon>Bacillati</taxon>
        <taxon>Cyanobacteriota</taxon>
        <taxon>Cyanophyceae</taxon>
        <taxon>Nostocales</taxon>
        <taxon>Chlorogloeopsidaceae</taxon>
        <taxon>Chlorogloeopsis</taxon>
    </lineage>
</organism>
<dbReference type="EMBL" id="RSCJ01000018">
    <property type="protein sequence ID" value="RUR77044.1"/>
    <property type="molecule type" value="Genomic_DNA"/>
</dbReference>
<name>A0A433N6C8_CHLFR</name>
<dbReference type="AlphaFoldDB" id="A0A433N6C8"/>
<dbReference type="RefSeq" id="WP_016879386.1">
    <property type="nucleotide sequence ID" value="NZ_AJLN01000058.1"/>
</dbReference>
<dbReference type="Proteomes" id="UP000268857">
    <property type="component" value="Unassembled WGS sequence"/>
</dbReference>
<keyword evidence="2" id="KW-1185">Reference proteome</keyword>
<reference evidence="1 2" key="1">
    <citation type="journal article" date="2019" name="Genome Biol. Evol.">
        <title>Day and night: Metabolic profiles and evolutionary relationships of six axenic non-marine cyanobacteria.</title>
        <authorList>
            <person name="Will S.E."/>
            <person name="Henke P."/>
            <person name="Boedeker C."/>
            <person name="Huang S."/>
            <person name="Brinkmann H."/>
            <person name="Rohde M."/>
            <person name="Jarek M."/>
            <person name="Friedl T."/>
            <person name="Seufert S."/>
            <person name="Schumacher M."/>
            <person name="Overmann J."/>
            <person name="Neumann-Schaal M."/>
            <person name="Petersen J."/>
        </authorList>
    </citation>
    <scope>NUCLEOTIDE SEQUENCE [LARGE SCALE GENOMIC DNA]</scope>
    <source>
        <strain evidence="1 2">PCC 6912</strain>
    </source>
</reference>
<accession>A0A433N6C8</accession>
<dbReference type="OrthoDB" id="484950at2"/>
<comment type="caution">
    <text evidence="1">The sequence shown here is derived from an EMBL/GenBank/DDBJ whole genome shotgun (WGS) entry which is preliminary data.</text>
</comment>
<gene>
    <name evidence="1" type="ORF">PCC6912_40030</name>
</gene>